<keyword evidence="3" id="KW-0574">Periplasm</keyword>
<evidence type="ECO:0000256" key="1">
    <source>
        <dbReference type="ARBA" id="ARBA00004418"/>
    </source>
</evidence>
<name>A0A7X0VR11_9CLOT</name>
<sequence length="702" mass="82206">MNIFDILDLNYPGLEKIKSFYENGQFEEAKREVKEYFSNRNTIKGFVSNKALIKTYISEGFKNEKEEILKVANEIKNKEFIFTLPWEMERCHKKVKFKNEIDWNLNPFGDEEWTFMLNRQRYLYLVAQSYLITGCEEYICEFNYIINNWIDNNPLCTELYKTSWRTIEAGIRIKNWIKSLDILLETGKIHEDLLCKILVSINEHLEYLNENNKYERVLSNWVILEQQGVFMALNYFPELKLSNKLKKKNLETLEDAIKIQVVGDGLHWEQSFQYHNEMLICYLEILCLSGKNNIAVSSEIKSKVFNMLRATLYIMKPNHCQSNYGDSDEEELRGILALGALIFKEGLFKYYAYKEVDFNSLMLYGEKSINEYKELKIKKIKNVSKAFTDSGLYYMRTGFKENDSYSMFKCGFLGSGHGHSDTMHLEISFKGEDILVDCGRYTYSQRDPIRIELKKAKSHNTSMVDGEDFTICTSSWSNNGVATPIKGFNKFTDSYDFVEGGHLGYINTKGIFSNRKIVYIKPGIWIVSDEFFGNGKHKYEQFYNFNSSNIEKLSENKVKYIGKNIDFYIETLNNNGIFTLEEAKVSKDYNKFYKSKRAIFNSVGNENTFINSVMYGEDKNEKEMKSINYVDVYDWQGKKINSDVAEAIEIVINENKKHTVLLVHREDPKGRKMYLINNYRIYGRVAVIEENGEDSRIEILAY</sequence>
<dbReference type="Gene3D" id="1.50.10.100">
    <property type="entry name" value="Chondroitin AC/alginate lyase"/>
    <property type="match status" value="1"/>
</dbReference>
<proteinExistence type="predicted"/>
<accession>A0A7X0VR11</accession>
<evidence type="ECO:0000313" key="7">
    <source>
        <dbReference type="EMBL" id="MBB6714498.1"/>
    </source>
</evidence>
<dbReference type="Gene3D" id="2.70.98.70">
    <property type="match status" value="1"/>
</dbReference>
<feature type="domain" description="Heparin-sulfate lyase N-terminal" evidence="6">
    <location>
        <begin position="3"/>
        <end position="331"/>
    </location>
</feature>
<reference evidence="7 8" key="1">
    <citation type="submission" date="2020-08" db="EMBL/GenBank/DDBJ databases">
        <title>Clostridia isolated from Swiss meat.</title>
        <authorList>
            <person name="Wambui J."/>
            <person name="Stevens M.J.A."/>
            <person name="Stephan R."/>
        </authorList>
    </citation>
    <scope>NUCLEOTIDE SEQUENCE [LARGE SCALE GENOMIC DNA]</scope>
    <source>
        <strain evidence="7 8">CM001</strain>
    </source>
</reference>
<organism evidence="7 8">
    <name type="scientific">Clostridium gasigenes</name>
    <dbReference type="NCBI Taxonomy" id="94869"/>
    <lineage>
        <taxon>Bacteria</taxon>
        <taxon>Bacillati</taxon>
        <taxon>Bacillota</taxon>
        <taxon>Clostridia</taxon>
        <taxon>Eubacteriales</taxon>
        <taxon>Clostridiaceae</taxon>
        <taxon>Clostridium</taxon>
    </lineage>
</organism>
<dbReference type="Pfam" id="PF07940">
    <property type="entry name" value="Hepar_II_III_C"/>
    <property type="match status" value="1"/>
</dbReference>
<dbReference type="GO" id="GO:0016829">
    <property type="term" value="F:lyase activity"/>
    <property type="evidence" value="ECO:0007669"/>
    <property type="project" value="UniProtKB-KW"/>
</dbReference>
<comment type="caution">
    <text evidence="7">The sequence shown here is derived from an EMBL/GenBank/DDBJ whole genome shotgun (WGS) entry which is preliminary data.</text>
</comment>
<dbReference type="PANTHER" id="PTHR39210">
    <property type="entry name" value="HEPARIN-SULFATE LYASE"/>
    <property type="match status" value="1"/>
</dbReference>
<evidence type="ECO:0000259" key="5">
    <source>
        <dbReference type="Pfam" id="PF07940"/>
    </source>
</evidence>
<comment type="subcellular location">
    <subcellularLocation>
        <location evidence="1">Periplasm</location>
    </subcellularLocation>
</comment>
<feature type="domain" description="Heparinase II/III-like C-terminal" evidence="5">
    <location>
        <begin position="384"/>
        <end position="604"/>
    </location>
</feature>
<evidence type="ECO:0000259" key="6">
    <source>
        <dbReference type="Pfam" id="PF16889"/>
    </source>
</evidence>
<dbReference type="InterPro" id="IPR031680">
    <property type="entry name" value="Hepar_II_III_N"/>
</dbReference>
<keyword evidence="2" id="KW-0732">Signal</keyword>
<dbReference type="EMBL" id="JACKWY010000003">
    <property type="protein sequence ID" value="MBB6714498.1"/>
    <property type="molecule type" value="Genomic_DNA"/>
</dbReference>
<dbReference type="Proteomes" id="UP000585258">
    <property type="component" value="Unassembled WGS sequence"/>
</dbReference>
<dbReference type="AlphaFoldDB" id="A0A7X0VR11"/>
<dbReference type="SUPFAM" id="SSF48230">
    <property type="entry name" value="Chondroitin AC/alginate lyase"/>
    <property type="match status" value="1"/>
</dbReference>
<evidence type="ECO:0000256" key="3">
    <source>
        <dbReference type="ARBA" id="ARBA00022764"/>
    </source>
</evidence>
<dbReference type="RefSeq" id="WP_185164071.1">
    <property type="nucleotide sequence ID" value="NZ_JACKWY010000003.1"/>
</dbReference>
<dbReference type="GO" id="GO:0042597">
    <property type="term" value="C:periplasmic space"/>
    <property type="evidence" value="ECO:0007669"/>
    <property type="project" value="UniProtKB-SubCell"/>
</dbReference>
<dbReference type="InterPro" id="IPR012480">
    <property type="entry name" value="Hepar_II_III_C"/>
</dbReference>
<gene>
    <name evidence="7" type="ORF">H7E68_07105</name>
</gene>
<dbReference type="Pfam" id="PF16889">
    <property type="entry name" value="Hepar_II_III_N"/>
    <property type="match status" value="1"/>
</dbReference>
<keyword evidence="4 7" id="KW-0456">Lyase</keyword>
<dbReference type="PANTHER" id="PTHR39210:SF1">
    <property type="entry name" value="HEPARIN-SULFATE LYASE"/>
    <property type="match status" value="1"/>
</dbReference>
<dbReference type="InterPro" id="IPR008929">
    <property type="entry name" value="Chondroitin_lyas"/>
</dbReference>
<evidence type="ECO:0000256" key="4">
    <source>
        <dbReference type="ARBA" id="ARBA00023239"/>
    </source>
</evidence>
<protein>
    <submittedName>
        <fullName evidence="7">Alginate lyase family protein</fullName>
    </submittedName>
</protein>
<evidence type="ECO:0000256" key="2">
    <source>
        <dbReference type="ARBA" id="ARBA00022729"/>
    </source>
</evidence>
<evidence type="ECO:0000313" key="8">
    <source>
        <dbReference type="Proteomes" id="UP000585258"/>
    </source>
</evidence>